<dbReference type="SUPFAM" id="SSF63825">
    <property type="entry name" value="YWTD domain"/>
    <property type="match status" value="1"/>
</dbReference>
<dbReference type="InterPro" id="IPR011042">
    <property type="entry name" value="6-blade_b-propeller_TolB-like"/>
</dbReference>
<reference evidence="1" key="1">
    <citation type="submission" date="2019-08" db="EMBL/GenBank/DDBJ databases">
        <title>Genomic characterization of a novel candidate phylum (ARYD3) from a high temperature, high salinity tertiary oil reservoir in north central Oklahoma, USA.</title>
        <authorList>
            <person name="Youssef N.H."/>
            <person name="Yadav A."/>
            <person name="Elshahed M.S."/>
        </authorList>
    </citation>
    <scope>NUCLEOTIDE SEQUENCE [LARGE SCALE GENOMIC DNA]</scope>
    <source>
        <strain evidence="1">ARYD3</strain>
    </source>
</reference>
<protein>
    <submittedName>
        <fullName evidence="1">Uncharacterized protein</fullName>
    </submittedName>
</protein>
<organism evidence="1 2">
    <name type="scientific">Candidatus Mcinerneyibacterium aminivorans</name>
    <dbReference type="NCBI Taxonomy" id="2703815"/>
    <lineage>
        <taxon>Bacteria</taxon>
        <taxon>Candidatus Macinerneyibacteriota</taxon>
        <taxon>Candidatus Mcinerneyibacteria</taxon>
        <taxon>Candidatus Mcinerneyibacteriales</taxon>
        <taxon>Candidatus Mcinerneyibacteriaceae</taxon>
        <taxon>Candidatus Mcinerneyibacterium</taxon>
    </lineage>
</organism>
<name>A0A5D0MKP6_9BACT</name>
<evidence type="ECO:0000313" key="1">
    <source>
        <dbReference type="EMBL" id="TYB32111.1"/>
    </source>
</evidence>
<dbReference type="EMBL" id="VSIX01000004">
    <property type="protein sequence ID" value="TYB32111.1"/>
    <property type="molecule type" value="Genomic_DNA"/>
</dbReference>
<dbReference type="Gene3D" id="2.120.10.30">
    <property type="entry name" value="TolB, C-terminal domain"/>
    <property type="match status" value="1"/>
</dbReference>
<comment type="caution">
    <text evidence="1">The sequence shown here is derived from an EMBL/GenBank/DDBJ whole genome shotgun (WGS) entry which is preliminary data.</text>
</comment>
<proteinExistence type="predicted"/>
<gene>
    <name evidence="1" type="ORF">FXF47_00575</name>
</gene>
<dbReference type="Proteomes" id="UP000324143">
    <property type="component" value="Unassembled WGS sequence"/>
</dbReference>
<accession>A0A5D0MKP6</accession>
<evidence type="ECO:0000313" key="2">
    <source>
        <dbReference type="Proteomes" id="UP000324143"/>
    </source>
</evidence>
<keyword evidence="2" id="KW-1185">Reference proteome</keyword>
<sequence length="276" mass="31960">MRKIVSLFLITGIIIGFIYSQTNLKKFKLMKKSQKVFKTPESIKYDPARKVIYVSNINGAPTERDGNGFISKLNEKGEVIDLKWITGLDAPKGMGIYKNYLYVTNIYEVVKIDIESERIIKRIDMGGEFLNDIDVDEVGNVYVSDMTDKKIYKIDQNNNYTEYFKNQAVKRPNGLRVLNNYLYIGSAERVFSLDLKSKELIELSKGFKNTDGIVFTKDNNLIASNFNGELFYYDFKKKTNYSQKLKHGSADIGIIRKKNILLVPDFDKSIYFYWIK</sequence>
<dbReference type="AlphaFoldDB" id="A0A5D0MKP6"/>